<name>A0AAV1UBB5_9STRA</name>
<comment type="caution">
    <text evidence="1">The sequence shown here is derived from an EMBL/GenBank/DDBJ whole genome shotgun (WGS) entry which is preliminary data.</text>
</comment>
<gene>
    <name evidence="1" type="ORF">PM001_LOCUS16103</name>
</gene>
<organism evidence="1 2">
    <name type="scientific">Peronospora matthiolae</name>
    <dbReference type="NCBI Taxonomy" id="2874970"/>
    <lineage>
        <taxon>Eukaryota</taxon>
        <taxon>Sar</taxon>
        <taxon>Stramenopiles</taxon>
        <taxon>Oomycota</taxon>
        <taxon>Peronosporomycetes</taxon>
        <taxon>Peronosporales</taxon>
        <taxon>Peronosporaceae</taxon>
        <taxon>Peronospora</taxon>
    </lineage>
</organism>
<dbReference type="AlphaFoldDB" id="A0AAV1UBB5"/>
<sequence length="59" mass="6629">MNGMPVRYTAKQQGEVTLSTMEAEFVATLEQARELLGIKKMLCELGKWPVLPMPPHVDN</sequence>
<proteinExistence type="predicted"/>
<reference evidence="1" key="1">
    <citation type="submission" date="2024-01" db="EMBL/GenBank/DDBJ databases">
        <authorList>
            <person name="Webb A."/>
        </authorList>
    </citation>
    <scope>NUCLEOTIDE SEQUENCE</scope>
    <source>
        <strain evidence="1">Pm1</strain>
    </source>
</reference>
<protein>
    <submittedName>
        <fullName evidence="1">Uncharacterized protein</fullName>
    </submittedName>
</protein>
<accession>A0AAV1UBB5</accession>
<evidence type="ECO:0000313" key="2">
    <source>
        <dbReference type="Proteomes" id="UP001162060"/>
    </source>
</evidence>
<dbReference type="EMBL" id="CAKLBY020000170">
    <property type="protein sequence ID" value="CAK7930953.1"/>
    <property type="molecule type" value="Genomic_DNA"/>
</dbReference>
<evidence type="ECO:0000313" key="1">
    <source>
        <dbReference type="EMBL" id="CAK7930953.1"/>
    </source>
</evidence>
<dbReference type="Proteomes" id="UP001162060">
    <property type="component" value="Unassembled WGS sequence"/>
</dbReference>